<name>A0A401NSX3_SCYTO</name>
<evidence type="ECO:0000259" key="3">
    <source>
        <dbReference type="Pfam" id="PF24357"/>
    </source>
</evidence>
<reference evidence="4 5" key="1">
    <citation type="journal article" date="2018" name="Nat. Ecol. Evol.">
        <title>Shark genomes provide insights into elasmobranch evolution and the origin of vertebrates.</title>
        <authorList>
            <person name="Hara Y"/>
            <person name="Yamaguchi K"/>
            <person name="Onimaru K"/>
            <person name="Kadota M"/>
            <person name="Koyanagi M"/>
            <person name="Keeley SD"/>
            <person name="Tatsumi K"/>
            <person name="Tanaka K"/>
            <person name="Motone F"/>
            <person name="Kageyama Y"/>
            <person name="Nozu R"/>
            <person name="Adachi N"/>
            <person name="Nishimura O"/>
            <person name="Nakagawa R"/>
            <person name="Tanegashima C"/>
            <person name="Kiyatake I"/>
            <person name="Matsumoto R"/>
            <person name="Murakumo K"/>
            <person name="Nishida K"/>
            <person name="Terakita A"/>
            <person name="Kuratani S"/>
            <person name="Sato K"/>
            <person name="Hyodo S Kuraku.S."/>
        </authorList>
    </citation>
    <scope>NUCLEOTIDE SEQUENCE [LARGE SCALE GENOMIC DNA]</scope>
</reference>
<keyword evidence="2" id="KW-0812">Transmembrane</keyword>
<evidence type="ECO:0000313" key="5">
    <source>
        <dbReference type="Proteomes" id="UP000288216"/>
    </source>
</evidence>
<dbReference type="EMBL" id="BFAA01007995">
    <property type="protein sequence ID" value="GCB63981.1"/>
    <property type="molecule type" value="Genomic_DNA"/>
</dbReference>
<comment type="subcellular location">
    <subcellularLocation>
        <location evidence="1">Membrane</location>
        <topology evidence="1">Multi-pass membrane protein</topology>
    </subcellularLocation>
</comment>
<accession>A0A401NSX3</accession>
<dbReference type="OMA" id="ADENCEC"/>
<organism evidence="4 5">
    <name type="scientific">Scyliorhinus torazame</name>
    <name type="common">Cloudy catshark</name>
    <name type="synonym">Catulus torazame</name>
    <dbReference type="NCBI Taxonomy" id="75743"/>
    <lineage>
        <taxon>Eukaryota</taxon>
        <taxon>Metazoa</taxon>
        <taxon>Chordata</taxon>
        <taxon>Craniata</taxon>
        <taxon>Vertebrata</taxon>
        <taxon>Chondrichthyes</taxon>
        <taxon>Elasmobranchii</taxon>
        <taxon>Galeomorphii</taxon>
        <taxon>Galeoidea</taxon>
        <taxon>Carcharhiniformes</taxon>
        <taxon>Scyliorhinidae</taxon>
        <taxon>Scyliorhinus</taxon>
    </lineage>
</organism>
<proteinExistence type="predicted"/>
<feature type="transmembrane region" description="Helical" evidence="2">
    <location>
        <begin position="34"/>
        <end position="55"/>
    </location>
</feature>
<feature type="transmembrane region" description="Helical" evidence="2">
    <location>
        <begin position="140"/>
        <end position="161"/>
    </location>
</feature>
<feature type="domain" description="ABC transporter TMD0" evidence="3">
    <location>
        <begin position="20"/>
        <end position="165"/>
    </location>
</feature>
<gene>
    <name evidence="4" type="ORF">scyTo_0014705</name>
</gene>
<protein>
    <recommendedName>
        <fullName evidence="3">ABC transporter TMD0 domain-containing protein</fullName>
    </recommendedName>
</protein>
<feature type="transmembrane region" description="Helical" evidence="2">
    <location>
        <begin position="67"/>
        <end position="88"/>
    </location>
</feature>
<evidence type="ECO:0000256" key="2">
    <source>
        <dbReference type="SAM" id="Phobius"/>
    </source>
</evidence>
<evidence type="ECO:0000313" key="4">
    <source>
        <dbReference type="EMBL" id="GCB63981.1"/>
    </source>
</evidence>
<keyword evidence="5" id="KW-1185">Reference proteome</keyword>
<sequence>MSSVLDEYCGSTFWNDSYVNRSDPDLPVCLEQTVLVWIPLGFLWICAPWQLTPLFRPRQRGSRFSKLYLIKQVLACLLLLTSMIGLIITLFEDFGNSRDPTPNKLNPLVLYVNPSIYAATWMMMLLIHESRRRANDRNSPYLFIFWLLSILCGVFMLQTLIRQAVKEQGPPDLPRFSLFCISYVLEWTSFIVSCISDVSSEDKAAAEKNPQLSASFLSQITFHWFNRMMIKGYRKPLETKHLWELNEIDKTQTIHANFERYMIQGLREARRKMEEKQKKKILKDTEQMNGFSRSASQDILVMEEKSRKEKKEKPKKEESAPKVAEGWLVWSMMKTYRHILIKGVIFKLLHDILVFVSPQLLK</sequence>
<dbReference type="AlphaFoldDB" id="A0A401NSX3"/>
<dbReference type="GO" id="GO:0016020">
    <property type="term" value="C:membrane"/>
    <property type="evidence" value="ECO:0007669"/>
    <property type="project" value="UniProtKB-SubCell"/>
</dbReference>
<keyword evidence="2" id="KW-0472">Membrane</keyword>
<dbReference type="STRING" id="75743.A0A401NSX3"/>
<feature type="transmembrane region" description="Helical" evidence="2">
    <location>
        <begin position="108"/>
        <end position="128"/>
    </location>
</feature>
<dbReference type="Pfam" id="PF24357">
    <property type="entry name" value="TMD0_ABC"/>
    <property type="match status" value="1"/>
</dbReference>
<comment type="caution">
    <text evidence="4">The sequence shown here is derived from an EMBL/GenBank/DDBJ whole genome shotgun (WGS) entry which is preliminary data.</text>
</comment>
<dbReference type="Proteomes" id="UP000288216">
    <property type="component" value="Unassembled WGS sequence"/>
</dbReference>
<keyword evidence="2" id="KW-1133">Transmembrane helix</keyword>
<dbReference type="InterPro" id="IPR056227">
    <property type="entry name" value="TMD0_ABC"/>
</dbReference>
<dbReference type="OrthoDB" id="6500128at2759"/>
<evidence type="ECO:0000256" key="1">
    <source>
        <dbReference type="ARBA" id="ARBA00004141"/>
    </source>
</evidence>